<sequence length="197" mass="22791">GIMSNHYGSSIAAPIISAYGFLLIINLIDFLCRKTKIRVKKYRYLKISMVFLFCLFFFVATILDPRSHFSNGPIISDADVAALTWLKQNTSYQNTLILNQTAPHYQGHWVPIVSERRTIFTRGTGKRGHLIFSDQEFENAYNNAKWAFYNITDSRAYQIVKKLGITHIYLSAGIPFRNYQTPKEVYELYEKSPFVKL</sequence>
<evidence type="ECO:0000256" key="1">
    <source>
        <dbReference type="SAM" id="Phobius"/>
    </source>
</evidence>
<organism evidence="2">
    <name type="scientific">marine sediment metagenome</name>
    <dbReference type="NCBI Taxonomy" id="412755"/>
    <lineage>
        <taxon>unclassified sequences</taxon>
        <taxon>metagenomes</taxon>
        <taxon>ecological metagenomes</taxon>
    </lineage>
</organism>
<feature type="transmembrane region" description="Helical" evidence="1">
    <location>
        <begin position="12"/>
        <end position="32"/>
    </location>
</feature>
<keyword evidence="1" id="KW-1133">Transmembrane helix</keyword>
<evidence type="ECO:0000313" key="2">
    <source>
        <dbReference type="EMBL" id="GAH77412.1"/>
    </source>
</evidence>
<dbReference type="AlphaFoldDB" id="X1I6S1"/>
<keyword evidence="1" id="KW-0812">Transmembrane</keyword>
<feature type="non-terminal residue" evidence="2">
    <location>
        <position position="1"/>
    </location>
</feature>
<reference evidence="2" key="1">
    <citation type="journal article" date="2014" name="Front. Microbiol.">
        <title>High frequency of phylogenetically diverse reductive dehalogenase-homologous genes in deep subseafloor sedimentary metagenomes.</title>
        <authorList>
            <person name="Kawai M."/>
            <person name="Futagami T."/>
            <person name="Toyoda A."/>
            <person name="Takaki Y."/>
            <person name="Nishi S."/>
            <person name="Hori S."/>
            <person name="Arai W."/>
            <person name="Tsubouchi T."/>
            <person name="Morono Y."/>
            <person name="Uchiyama I."/>
            <person name="Ito T."/>
            <person name="Fujiyama A."/>
            <person name="Inagaki F."/>
            <person name="Takami H."/>
        </authorList>
    </citation>
    <scope>NUCLEOTIDE SEQUENCE</scope>
    <source>
        <strain evidence="2">Expedition CK06-06</strain>
    </source>
</reference>
<accession>X1I6S1</accession>
<feature type="transmembrane region" description="Helical" evidence="1">
    <location>
        <begin position="44"/>
        <end position="63"/>
    </location>
</feature>
<proteinExistence type="predicted"/>
<keyword evidence="1" id="KW-0472">Membrane</keyword>
<gene>
    <name evidence="2" type="ORF">S03H2_65982</name>
</gene>
<protein>
    <submittedName>
        <fullName evidence="2">Uncharacterized protein</fullName>
    </submittedName>
</protein>
<comment type="caution">
    <text evidence="2">The sequence shown here is derived from an EMBL/GenBank/DDBJ whole genome shotgun (WGS) entry which is preliminary data.</text>
</comment>
<name>X1I6S1_9ZZZZ</name>
<feature type="non-terminal residue" evidence="2">
    <location>
        <position position="197"/>
    </location>
</feature>
<dbReference type="EMBL" id="BARU01043029">
    <property type="protein sequence ID" value="GAH77412.1"/>
    <property type="molecule type" value="Genomic_DNA"/>
</dbReference>